<evidence type="ECO:0000256" key="2">
    <source>
        <dbReference type="ARBA" id="ARBA00022741"/>
    </source>
</evidence>
<reference evidence="6 8" key="1">
    <citation type="journal article" date="2019" name="Nat. Microbiol.">
        <title>Expanding anaerobic alkane metabolism in the domain of Archaea.</title>
        <authorList>
            <person name="Wang Y."/>
            <person name="Wegener G."/>
            <person name="Hou J."/>
            <person name="Wang F."/>
            <person name="Xiao X."/>
        </authorList>
    </citation>
    <scope>NUCLEOTIDE SEQUENCE [LARGE SCALE GENOMIC DNA]</scope>
    <source>
        <strain evidence="6">WYZ-LMO11</strain>
    </source>
</reference>
<evidence type="ECO:0000313" key="7">
    <source>
        <dbReference type="Proteomes" id="UP000316080"/>
    </source>
</evidence>
<dbReference type="AlphaFoldDB" id="A0A520KGL8"/>
<accession>A0A520KGL8</accession>
<dbReference type="InterPro" id="IPR004130">
    <property type="entry name" value="Gpn"/>
</dbReference>
<gene>
    <name evidence="6" type="ORF">DSO09_00640</name>
    <name evidence="5" type="ORF">EF809_01350</name>
</gene>
<evidence type="ECO:0000256" key="4">
    <source>
        <dbReference type="ARBA" id="ARBA00023134"/>
    </source>
</evidence>
<dbReference type="GO" id="GO:0005525">
    <property type="term" value="F:GTP binding"/>
    <property type="evidence" value="ECO:0007669"/>
    <property type="project" value="UniProtKB-KW"/>
</dbReference>
<evidence type="ECO:0000313" key="6">
    <source>
        <dbReference type="EMBL" id="TDA40441.1"/>
    </source>
</evidence>
<dbReference type="EMBL" id="RXIH01000010">
    <property type="protein sequence ID" value="RZN57213.1"/>
    <property type="molecule type" value="Genomic_DNA"/>
</dbReference>
<comment type="caution">
    <text evidence="5">The sequence shown here is derived from an EMBL/GenBank/DDBJ whole genome shotgun (WGS) entry which is preliminary data.</text>
</comment>
<evidence type="ECO:0000256" key="3">
    <source>
        <dbReference type="ARBA" id="ARBA00022801"/>
    </source>
</evidence>
<keyword evidence="3" id="KW-0378">Hydrolase</keyword>
<organism evidence="5 7">
    <name type="scientific">Thermoproteota archaeon</name>
    <dbReference type="NCBI Taxonomy" id="2056631"/>
    <lineage>
        <taxon>Archaea</taxon>
        <taxon>Thermoproteota</taxon>
    </lineage>
</organism>
<dbReference type="SUPFAM" id="SSF52540">
    <property type="entry name" value="P-loop containing nucleoside triphosphate hydrolases"/>
    <property type="match status" value="1"/>
</dbReference>
<dbReference type="Pfam" id="PF03029">
    <property type="entry name" value="ATP_bind_1"/>
    <property type="match status" value="1"/>
</dbReference>
<dbReference type="EMBL" id="QNVI01000005">
    <property type="protein sequence ID" value="TDA40441.1"/>
    <property type="molecule type" value="Genomic_DNA"/>
</dbReference>
<keyword evidence="2" id="KW-0547">Nucleotide-binding</keyword>
<comment type="similarity">
    <text evidence="1">Belongs to the GPN-loop GTPase family.</text>
</comment>
<dbReference type="InterPro" id="IPR027417">
    <property type="entry name" value="P-loop_NTPase"/>
</dbReference>
<evidence type="ECO:0000256" key="1">
    <source>
        <dbReference type="ARBA" id="ARBA00005290"/>
    </source>
</evidence>
<dbReference type="Proteomes" id="UP000316080">
    <property type="component" value="Unassembled WGS sequence"/>
</dbReference>
<dbReference type="GO" id="GO:0003924">
    <property type="term" value="F:GTPase activity"/>
    <property type="evidence" value="ECO:0007669"/>
    <property type="project" value="TreeGrafter"/>
</dbReference>
<dbReference type="PANTHER" id="PTHR21231:SF8">
    <property type="entry name" value="GPN-LOOP GTPASE 1"/>
    <property type="match status" value="1"/>
</dbReference>
<dbReference type="Proteomes" id="UP000317265">
    <property type="component" value="Unassembled WGS sequence"/>
</dbReference>
<evidence type="ECO:0008006" key="9">
    <source>
        <dbReference type="Google" id="ProtNLM"/>
    </source>
</evidence>
<dbReference type="PANTHER" id="PTHR21231">
    <property type="entry name" value="XPA-BINDING PROTEIN 1-RELATED"/>
    <property type="match status" value="1"/>
</dbReference>
<protein>
    <recommendedName>
        <fullName evidence="9">GTPase</fullName>
    </recommendedName>
</protein>
<reference evidence="5 7" key="2">
    <citation type="journal article" date="2019" name="Nat. Microbiol.">
        <title>Wide diversity of methane and short-chain alkane metabolisms in uncultured archaea.</title>
        <authorList>
            <person name="Borrel G."/>
            <person name="Adam P.S."/>
            <person name="McKay L.J."/>
            <person name="Chen L.X."/>
            <person name="Sierra-Garcia I.N."/>
            <person name="Sieber C.M."/>
            <person name="Letourneur Q."/>
            <person name="Ghozlane A."/>
            <person name="Andersen G.L."/>
            <person name="Li W.J."/>
            <person name="Hallam S.J."/>
            <person name="Muyzer G."/>
            <person name="de Oliveira V.M."/>
            <person name="Inskeep W.P."/>
            <person name="Banfield J.F."/>
            <person name="Gribaldo S."/>
        </authorList>
    </citation>
    <scope>NUCLEOTIDE SEQUENCE [LARGE SCALE GENOMIC DNA]</scope>
    <source>
        <strain evidence="5">Verst-YHS</strain>
    </source>
</reference>
<evidence type="ECO:0000313" key="5">
    <source>
        <dbReference type="EMBL" id="RZN57213.1"/>
    </source>
</evidence>
<proteinExistence type="inferred from homology"/>
<evidence type="ECO:0000313" key="8">
    <source>
        <dbReference type="Proteomes" id="UP000317265"/>
    </source>
</evidence>
<dbReference type="Gene3D" id="3.40.50.300">
    <property type="entry name" value="P-loop containing nucleotide triphosphate hydrolases"/>
    <property type="match status" value="1"/>
</dbReference>
<sequence>MINLFIIGPAGSGKTTLTYSFGKWLEEEGYSVGYINLDPGVIILPFTPSFDVREIVNINEIILNEKLGPNGALIRASEIIENNISKIIDKINSISCDYLLIDTPGQMELFLFREMGPLISSSLNGRKASIFIIDPSFMKRRNDFITLKLLGIIVELRLGVPSIEIINKCDLLKEITPSKIETGMLAGLAEEINDIVEKIEKKKRTIMVSAKNNIGLLELYNAINELFCVCGDLT</sequence>
<name>A0A520KGL8_9CREN</name>
<keyword evidence="4" id="KW-0342">GTP-binding</keyword>